<keyword evidence="6" id="KW-0830">Ubiquinone</keyword>
<keyword evidence="1 5" id="KW-0474">Menaquinone biosynthesis</keyword>
<reference evidence="6 7" key="1">
    <citation type="submission" date="2020-08" db="EMBL/GenBank/DDBJ databases">
        <title>Acidobacteriota in marine sediments use diverse sulfur dissimilation pathways.</title>
        <authorList>
            <person name="Wasmund K."/>
        </authorList>
    </citation>
    <scope>NUCLEOTIDE SEQUENCE [LARGE SCALE GENOMIC DNA]</scope>
    <source>
        <strain evidence="6">MAG AM4</strain>
    </source>
</reference>
<proteinExistence type="inferred from homology"/>
<dbReference type="PANTHER" id="PTHR43591">
    <property type="entry name" value="METHYLTRANSFERASE"/>
    <property type="match status" value="1"/>
</dbReference>
<dbReference type="NCBIfam" id="TIGR01934">
    <property type="entry name" value="MenG_MenH_UbiE"/>
    <property type="match status" value="1"/>
</dbReference>
<evidence type="ECO:0000313" key="7">
    <source>
        <dbReference type="Proteomes" id="UP000648239"/>
    </source>
</evidence>
<dbReference type="GO" id="GO:0009234">
    <property type="term" value="P:menaquinone biosynthetic process"/>
    <property type="evidence" value="ECO:0007669"/>
    <property type="project" value="UniProtKB-UniRule"/>
</dbReference>
<dbReference type="InterPro" id="IPR004033">
    <property type="entry name" value="UbiE/COQ5_MeTrFase"/>
</dbReference>
<organism evidence="6 7">
    <name type="scientific">Candidatus Polarisedimenticola svalbardensis</name>
    <dbReference type="NCBI Taxonomy" id="2886004"/>
    <lineage>
        <taxon>Bacteria</taxon>
        <taxon>Pseudomonadati</taxon>
        <taxon>Acidobacteriota</taxon>
        <taxon>Candidatus Polarisedimenticolia</taxon>
        <taxon>Candidatus Polarisedimenticolales</taxon>
        <taxon>Candidatus Polarisedimenticolaceae</taxon>
        <taxon>Candidatus Polarisedimenticola</taxon>
    </lineage>
</organism>
<evidence type="ECO:0000313" key="6">
    <source>
        <dbReference type="EMBL" id="MBD3868419.1"/>
    </source>
</evidence>
<dbReference type="Proteomes" id="UP000648239">
    <property type="component" value="Unassembled WGS sequence"/>
</dbReference>
<comment type="catalytic activity">
    <reaction evidence="5">
        <text>a 2-demethylmenaquinol + S-adenosyl-L-methionine = a menaquinol + S-adenosyl-L-homocysteine + H(+)</text>
        <dbReference type="Rhea" id="RHEA:42640"/>
        <dbReference type="Rhea" id="RHEA-COMP:9539"/>
        <dbReference type="Rhea" id="RHEA-COMP:9563"/>
        <dbReference type="ChEBI" id="CHEBI:15378"/>
        <dbReference type="ChEBI" id="CHEBI:18151"/>
        <dbReference type="ChEBI" id="CHEBI:55437"/>
        <dbReference type="ChEBI" id="CHEBI:57856"/>
        <dbReference type="ChEBI" id="CHEBI:59789"/>
        <dbReference type="EC" id="2.1.1.163"/>
    </reaction>
</comment>
<dbReference type="PROSITE" id="PS51608">
    <property type="entry name" value="SAM_MT_UBIE"/>
    <property type="match status" value="1"/>
</dbReference>
<evidence type="ECO:0000256" key="1">
    <source>
        <dbReference type="ARBA" id="ARBA00022428"/>
    </source>
</evidence>
<name>A0A8J6Y386_9BACT</name>
<keyword evidence="2 5" id="KW-0489">Methyltransferase</keyword>
<dbReference type="SUPFAM" id="SSF53335">
    <property type="entry name" value="S-adenosyl-L-methionine-dependent methyltransferases"/>
    <property type="match status" value="1"/>
</dbReference>
<accession>A0A8J6Y386</accession>
<evidence type="ECO:0000256" key="5">
    <source>
        <dbReference type="HAMAP-Rule" id="MF_01813"/>
    </source>
</evidence>
<dbReference type="EMBL" id="JACXWD010000031">
    <property type="protein sequence ID" value="MBD3868419.1"/>
    <property type="molecule type" value="Genomic_DNA"/>
</dbReference>
<evidence type="ECO:0000256" key="3">
    <source>
        <dbReference type="ARBA" id="ARBA00022679"/>
    </source>
</evidence>
<feature type="binding site" evidence="5">
    <location>
        <position position="61"/>
    </location>
    <ligand>
        <name>S-adenosyl-L-methionine</name>
        <dbReference type="ChEBI" id="CHEBI:59789"/>
    </ligand>
</feature>
<keyword evidence="4 5" id="KW-0949">S-adenosyl-L-methionine</keyword>
<dbReference type="Gene3D" id="3.40.50.150">
    <property type="entry name" value="Vaccinia Virus protein VP39"/>
    <property type="match status" value="1"/>
</dbReference>
<protein>
    <recommendedName>
        <fullName evidence="5">Demethylmenaquinone methyltransferase</fullName>
        <ecNumber evidence="5">2.1.1.163</ecNumber>
    </recommendedName>
</protein>
<dbReference type="InterPro" id="IPR023576">
    <property type="entry name" value="UbiE/COQ5_MeTrFase_CS"/>
</dbReference>
<dbReference type="UniPathway" id="UPA00079">
    <property type="reaction ID" value="UER00169"/>
</dbReference>
<evidence type="ECO:0000256" key="2">
    <source>
        <dbReference type="ARBA" id="ARBA00022603"/>
    </source>
</evidence>
<gene>
    <name evidence="5" type="primary">menG</name>
    <name evidence="6" type="ORF">IFK94_09880</name>
</gene>
<comment type="caution">
    <text evidence="6">The sequence shown here is derived from an EMBL/GenBank/DDBJ whole genome shotgun (WGS) entry which is preliminary data.</text>
</comment>
<comment type="function">
    <text evidence="5">Methyltransferase required for the conversion of demethylmenaquinol (DMKH2) to menaquinol (MKH2).</text>
</comment>
<feature type="binding site" evidence="5">
    <location>
        <position position="81"/>
    </location>
    <ligand>
        <name>S-adenosyl-L-methionine</name>
        <dbReference type="ChEBI" id="CHEBI:59789"/>
    </ligand>
</feature>
<dbReference type="CDD" id="cd02440">
    <property type="entry name" value="AdoMet_MTases"/>
    <property type="match status" value="1"/>
</dbReference>
<dbReference type="PROSITE" id="PS01183">
    <property type="entry name" value="UBIE_1"/>
    <property type="match status" value="1"/>
</dbReference>
<comment type="pathway">
    <text evidence="5">Quinol/quinone metabolism; menaquinone biosynthesis; menaquinol from 1,4-dihydroxy-2-naphthoate: step 2/2.</text>
</comment>
<dbReference type="InterPro" id="IPR029063">
    <property type="entry name" value="SAM-dependent_MTases_sf"/>
</dbReference>
<comment type="caution">
    <text evidence="5">Lacks conserved residue(s) required for the propagation of feature annotation.</text>
</comment>
<dbReference type="GO" id="GO:0032259">
    <property type="term" value="P:methylation"/>
    <property type="evidence" value="ECO:0007669"/>
    <property type="project" value="UniProtKB-KW"/>
</dbReference>
<dbReference type="AlphaFoldDB" id="A0A8J6Y386"/>
<dbReference type="PANTHER" id="PTHR43591:SF24">
    <property type="entry name" value="2-METHOXY-6-POLYPRENYL-1,4-BENZOQUINOL METHYLASE, MITOCHONDRIAL"/>
    <property type="match status" value="1"/>
</dbReference>
<dbReference type="Pfam" id="PF01209">
    <property type="entry name" value="Ubie_methyltran"/>
    <property type="match status" value="1"/>
</dbReference>
<keyword evidence="3 5" id="KW-0808">Transferase</keyword>
<evidence type="ECO:0000256" key="4">
    <source>
        <dbReference type="ARBA" id="ARBA00022691"/>
    </source>
</evidence>
<dbReference type="GO" id="GO:0043770">
    <property type="term" value="F:demethylmenaquinone methyltransferase activity"/>
    <property type="evidence" value="ECO:0007669"/>
    <property type="project" value="UniProtKB-UniRule"/>
</dbReference>
<sequence>MAGLESRESGQVQSMFGGIARRYDLLNHLLSGNMDRRWRRKAAAALPADDRAVILDLCGGTGDFGLEVLRQDRAGMVLCADFTIPMLEVGRDKFQRQGVADRCHPVGADGLRLPLRTGSVDGVTVGFGVRNFSNLSAGLREIHRVLRPRGTLSILEFSRPTAPVLAGLYRFYLKQVLPRIGDSISRKDGPYGYLAATIGRFPDAPTLAGIVREAGFEMCDWTLLTGGIVAIHRAQKAG</sequence>
<comment type="similarity">
    <text evidence="5">Belongs to the class I-like SAM-binding methyltransferase superfamily. MenG/UbiE family.</text>
</comment>
<dbReference type="HAMAP" id="MF_01813">
    <property type="entry name" value="MenG_UbiE_methyltr"/>
    <property type="match status" value="1"/>
</dbReference>
<dbReference type="EC" id="2.1.1.163" evidence="5"/>
<feature type="binding site" evidence="5">
    <location>
        <begin position="109"/>
        <end position="110"/>
    </location>
    <ligand>
        <name>S-adenosyl-L-methionine</name>
        <dbReference type="ChEBI" id="CHEBI:59789"/>
    </ligand>
</feature>